<dbReference type="STRING" id="556267.HWAG_01000"/>
<evidence type="ECO:0000256" key="6">
    <source>
        <dbReference type="ARBA" id="ARBA00022695"/>
    </source>
</evidence>
<protein>
    <recommendedName>
        <fullName evidence="3 11">DNA-directed RNA polymerase subunit omega</fullName>
        <shortName evidence="11">RNAP omega subunit</shortName>
        <ecNumber evidence="2 11">2.7.7.6</ecNumber>
    </recommendedName>
    <alternativeName>
        <fullName evidence="9 11">RNA polymerase omega subunit</fullName>
    </alternativeName>
    <alternativeName>
        <fullName evidence="8 11">Transcriptase subunit omega</fullName>
    </alternativeName>
</protein>
<proteinExistence type="inferred from homology"/>
<dbReference type="SUPFAM" id="SSF63562">
    <property type="entry name" value="RPB6/omega subunit-like"/>
    <property type="match status" value="1"/>
</dbReference>
<comment type="caution">
    <text evidence="12">The sequence shown here is derived from an EMBL/GenBank/DDBJ whole genome shotgun (WGS) entry which is preliminary data.</text>
</comment>
<comment type="function">
    <text evidence="11">Promotes RNA polymerase assembly. Latches the N- and C-terminal regions of the beta' subunit thereby facilitating its interaction with the beta and alpha subunits.</text>
</comment>
<dbReference type="GO" id="GO:0000428">
    <property type="term" value="C:DNA-directed RNA polymerase complex"/>
    <property type="evidence" value="ECO:0007669"/>
    <property type="project" value="UniProtKB-KW"/>
</dbReference>
<dbReference type="InterPro" id="IPR006110">
    <property type="entry name" value="Pol_omega/Rpo6/RPB6"/>
</dbReference>
<dbReference type="InterPro" id="IPR003716">
    <property type="entry name" value="DNA-dir_RNA_pol_omega"/>
</dbReference>
<dbReference type="HAMAP" id="MF_00366">
    <property type="entry name" value="RNApol_bact_RpoZ"/>
    <property type="match status" value="1"/>
</dbReference>
<evidence type="ECO:0000256" key="3">
    <source>
        <dbReference type="ARBA" id="ARBA00013725"/>
    </source>
</evidence>
<dbReference type="SMART" id="SM01409">
    <property type="entry name" value="RNA_pol_Rpb6"/>
    <property type="match status" value="1"/>
</dbReference>
<evidence type="ECO:0000256" key="7">
    <source>
        <dbReference type="ARBA" id="ARBA00023163"/>
    </source>
</evidence>
<dbReference type="Pfam" id="PF01192">
    <property type="entry name" value="RNA_pol_Rpb6"/>
    <property type="match status" value="1"/>
</dbReference>
<dbReference type="RefSeq" id="WP_101313048.1">
    <property type="nucleotide sequence ID" value="NZ_CP063529.1"/>
</dbReference>
<keyword evidence="7 11" id="KW-0804">Transcription</keyword>
<dbReference type="AlphaFoldDB" id="A0A2N3PJN8"/>
<evidence type="ECO:0000256" key="2">
    <source>
        <dbReference type="ARBA" id="ARBA00012418"/>
    </source>
</evidence>
<dbReference type="Proteomes" id="UP000233350">
    <property type="component" value="Unassembled WGS sequence"/>
</dbReference>
<accession>A0A2N3PJN8</accession>
<reference evidence="12 13" key="1">
    <citation type="submission" date="2016-07" db="EMBL/GenBank/DDBJ databases">
        <title>Detection of Helicobacter winghamensis from caecal content of red fox (Vulpes vulpes).</title>
        <authorList>
            <person name="Zanoni R.G."/>
            <person name="Florio D."/>
            <person name="Caffara M."/>
            <person name="Renzi M."/>
            <person name="Parisi A."/>
            <person name="Pasquali F."/>
            <person name="Manfreda G."/>
        </authorList>
    </citation>
    <scope>NUCLEOTIDE SEQUENCE [LARGE SCALE GENOMIC DNA]</scope>
    <source>
        <strain evidence="12 13">295_13</strain>
    </source>
</reference>
<comment type="similarity">
    <text evidence="1 11">Belongs to the RNA polymerase subunit omega family.</text>
</comment>
<evidence type="ECO:0000256" key="9">
    <source>
        <dbReference type="ARBA" id="ARBA00030998"/>
    </source>
</evidence>
<name>A0A2N3PJN8_9HELI</name>
<comment type="catalytic activity">
    <reaction evidence="10 11">
        <text>RNA(n) + a ribonucleoside 5'-triphosphate = RNA(n+1) + diphosphate</text>
        <dbReference type="Rhea" id="RHEA:21248"/>
        <dbReference type="Rhea" id="RHEA-COMP:14527"/>
        <dbReference type="Rhea" id="RHEA-COMP:17342"/>
        <dbReference type="ChEBI" id="CHEBI:33019"/>
        <dbReference type="ChEBI" id="CHEBI:61557"/>
        <dbReference type="ChEBI" id="CHEBI:140395"/>
        <dbReference type="EC" id="2.7.7.6"/>
    </reaction>
</comment>
<evidence type="ECO:0000256" key="8">
    <source>
        <dbReference type="ARBA" id="ARBA00029924"/>
    </source>
</evidence>
<dbReference type="EMBL" id="MBPK01000022">
    <property type="protein sequence ID" value="PKT81370.1"/>
    <property type="molecule type" value="Genomic_DNA"/>
</dbReference>
<dbReference type="GO" id="GO:0003677">
    <property type="term" value="F:DNA binding"/>
    <property type="evidence" value="ECO:0007669"/>
    <property type="project" value="UniProtKB-UniRule"/>
</dbReference>
<dbReference type="GO" id="GO:0003899">
    <property type="term" value="F:DNA-directed RNA polymerase activity"/>
    <property type="evidence" value="ECO:0007669"/>
    <property type="project" value="UniProtKB-UniRule"/>
</dbReference>
<sequence length="75" mass="8317">MRIEEIAAMALEQVNGDRYLLSNILFARIDELSRGAKPLVSKSVKNSKLSDIALLEVAEGKIGLDKIEELQAKDF</sequence>
<dbReference type="InterPro" id="IPR036161">
    <property type="entry name" value="RPB6/omega-like_sf"/>
</dbReference>
<comment type="subunit">
    <text evidence="11">The RNAP catalytic core consists of 2 alpha, 1 beta, 1 beta' and 1 omega subunit. When a sigma factor is associated with the core the holoenzyme is formed, which can initiate transcription.</text>
</comment>
<evidence type="ECO:0000256" key="10">
    <source>
        <dbReference type="ARBA" id="ARBA00048552"/>
    </source>
</evidence>
<evidence type="ECO:0000313" key="12">
    <source>
        <dbReference type="EMBL" id="PKT81370.1"/>
    </source>
</evidence>
<evidence type="ECO:0000256" key="11">
    <source>
        <dbReference type="HAMAP-Rule" id="MF_00366"/>
    </source>
</evidence>
<evidence type="ECO:0000256" key="4">
    <source>
        <dbReference type="ARBA" id="ARBA00022478"/>
    </source>
</evidence>
<keyword evidence="6 11" id="KW-0548">Nucleotidyltransferase</keyword>
<dbReference type="GO" id="GO:0006351">
    <property type="term" value="P:DNA-templated transcription"/>
    <property type="evidence" value="ECO:0007669"/>
    <property type="project" value="UniProtKB-UniRule"/>
</dbReference>
<organism evidence="12 13">
    <name type="scientific">Helicobacter winghamensis</name>
    <dbReference type="NCBI Taxonomy" id="157268"/>
    <lineage>
        <taxon>Bacteria</taxon>
        <taxon>Pseudomonadati</taxon>
        <taxon>Campylobacterota</taxon>
        <taxon>Epsilonproteobacteria</taxon>
        <taxon>Campylobacterales</taxon>
        <taxon>Helicobacteraceae</taxon>
        <taxon>Helicobacter</taxon>
    </lineage>
</organism>
<dbReference type="NCBIfam" id="NF001579">
    <property type="entry name" value="PRK00392.6-2"/>
    <property type="match status" value="1"/>
</dbReference>
<keyword evidence="4 11" id="KW-0240">DNA-directed RNA polymerase</keyword>
<evidence type="ECO:0000313" key="13">
    <source>
        <dbReference type="Proteomes" id="UP000233350"/>
    </source>
</evidence>
<gene>
    <name evidence="11" type="primary">rpoZ</name>
    <name evidence="12" type="ORF">BCM31_06795</name>
</gene>
<dbReference type="EC" id="2.7.7.6" evidence="2 11"/>
<dbReference type="Gene3D" id="3.90.940.10">
    <property type="match status" value="1"/>
</dbReference>
<keyword evidence="13" id="KW-1185">Reference proteome</keyword>
<keyword evidence="5 11" id="KW-0808">Transferase</keyword>
<evidence type="ECO:0000256" key="5">
    <source>
        <dbReference type="ARBA" id="ARBA00022679"/>
    </source>
</evidence>
<evidence type="ECO:0000256" key="1">
    <source>
        <dbReference type="ARBA" id="ARBA00006711"/>
    </source>
</evidence>
<dbReference type="OrthoDB" id="5334728at2"/>